<reference evidence="1 2" key="1">
    <citation type="submission" date="2019-03" db="EMBL/GenBank/DDBJ databases">
        <title>Single cell metagenomics reveals metabolic interactions within the superorganism composed of flagellate Streblomastix strix and complex community of Bacteroidetes bacteria on its surface.</title>
        <authorList>
            <person name="Treitli S.C."/>
            <person name="Kolisko M."/>
            <person name="Husnik F."/>
            <person name="Keeling P."/>
            <person name="Hampl V."/>
        </authorList>
    </citation>
    <scope>NUCLEOTIDE SEQUENCE [LARGE SCALE GENOMIC DNA]</scope>
    <source>
        <strain evidence="1">ST1C</strain>
    </source>
</reference>
<organism evidence="1 2">
    <name type="scientific">Streblomastix strix</name>
    <dbReference type="NCBI Taxonomy" id="222440"/>
    <lineage>
        <taxon>Eukaryota</taxon>
        <taxon>Metamonada</taxon>
        <taxon>Preaxostyla</taxon>
        <taxon>Oxymonadida</taxon>
        <taxon>Streblomastigidae</taxon>
        <taxon>Streblomastix</taxon>
    </lineage>
</organism>
<gene>
    <name evidence="1" type="ORF">EZS28_004902</name>
</gene>
<proteinExistence type="predicted"/>
<sequence length="51" mass="5922">MAYGYGSQIIPADFRIRSVPEFVPYRQITQFIHSASTYTLDWNSHFVPSLI</sequence>
<protein>
    <submittedName>
        <fullName evidence="1">Uncharacterized protein</fullName>
    </submittedName>
</protein>
<evidence type="ECO:0000313" key="1">
    <source>
        <dbReference type="EMBL" id="KAA6399567.1"/>
    </source>
</evidence>
<name>A0A5J4WWY0_9EUKA</name>
<dbReference type="EMBL" id="SNRW01000724">
    <property type="protein sequence ID" value="KAA6399567.1"/>
    <property type="molecule type" value="Genomic_DNA"/>
</dbReference>
<dbReference type="Proteomes" id="UP000324800">
    <property type="component" value="Unassembled WGS sequence"/>
</dbReference>
<feature type="non-terminal residue" evidence="1">
    <location>
        <position position="51"/>
    </location>
</feature>
<dbReference type="AlphaFoldDB" id="A0A5J4WWY0"/>
<comment type="caution">
    <text evidence="1">The sequence shown here is derived from an EMBL/GenBank/DDBJ whole genome shotgun (WGS) entry which is preliminary data.</text>
</comment>
<accession>A0A5J4WWY0</accession>
<evidence type="ECO:0000313" key="2">
    <source>
        <dbReference type="Proteomes" id="UP000324800"/>
    </source>
</evidence>